<protein>
    <recommendedName>
        <fullName evidence="5">MYND-type domain-containing protein</fullName>
    </recommendedName>
</protein>
<evidence type="ECO:0000313" key="7">
    <source>
        <dbReference type="Proteomes" id="UP000076154"/>
    </source>
</evidence>
<organism evidence="6 7">
    <name type="scientific">Hypsizygus marmoreus</name>
    <name type="common">White beech mushroom</name>
    <name type="synonym">Agaricus marmoreus</name>
    <dbReference type="NCBI Taxonomy" id="39966"/>
    <lineage>
        <taxon>Eukaryota</taxon>
        <taxon>Fungi</taxon>
        <taxon>Dikarya</taxon>
        <taxon>Basidiomycota</taxon>
        <taxon>Agaricomycotina</taxon>
        <taxon>Agaricomycetes</taxon>
        <taxon>Agaricomycetidae</taxon>
        <taxon>Agaricales</taxon>
        <taxon>Tricholomatineae</taxon>
        <taxon>Lyophyllaceae</taxon>
        <taxon>Hypsizygus</taxon>
    </lineage>
</organism>
<sequence length="312" mass="34684">MSTHQPELNDWKRKLEIAATTKMIHPRWIGSEFTGLAGMPMDLESATDIKRKRKEVYRICSACHVAESKERPVKMCGKCQRACYCSKEPSVQCQIRDWPKHKEHCHAARRQKRLEILVNTIVANGHLMGYLKIATILCLGLIDSPAIERPFRALVHIGIEPADIIDFARLIGKAGSGGATTGAAEKMKGMVQVNDVTPFPDGVLDEEALLAHWKSKRADADAAGLTSDSVGVMIFGLGDLITFVTIPVHITSIFVDVAKKAQPFEQVIMAKYASRQQTMDVATCIEFVIHDGNRIFDSFDLQIYKHNNSMGH</sequence>
<keyword evidence="3" id="KW-0862">Zinc</keyword>
<dbReference type="InParanoid" id="A0A369J8F2"/>
<comment type="caution">
    <text evidence="6">The sequence shown here is derived from an EMBL/GenBank/DDBJ whole genome shotgun (WGS) entry which is preliminary data.</text>
</comment>
<dbReference type="Proteomes" id="UP000076154">
    <property type="component" value="Unassembled WGS sequence"/>
</dbReference>
<dbReference type="InterPro" id="IPR058518">
    <property type="entry name" value="DUF8205"/>
</dbReference>
<evidence type="ECO:0000256" key="1">
    <source>
        <dbReference type="ARBA" id="ARBA00022723"/>
    </source>
</evidence>
<dbReference type="Pfam" id="PF26632">
    <property type="entry name" value="DUF8205"/>
    <property type="match status" value="1"/>
</dbReference>
<dbReference type="PROSITE" id="PS50865">
    <property type="entry name" value="ZF_MYND_2"/>
    <property type="match status" value="1"/>
</dbReference>
<feature type="domain" description="MYND-type" evidence="5">
    <location>
        <begin position="60"/>
        <end position="105"/>
    </location>
</feature>
<gene>
    <name evidence="6" type="ORF">Hypma_002524</name>
</gene>
<dbReference type="GO" id="GO:0008270">
    <property type="term" value="F:zinc ion binding"/>
    <property type="evidence" value="ECO:0007669"/>
    <property type="project" value="UniProtKB-KW"/>
</dbReference>
<reference evidence="6" key="1">
    <citation type="submission" date="2018-04" db="EMBL/GenBank/DDBJ databases">
        <title>Whole genome sequencing of Hypsizygus marmoreus.</title>
        <authorList>
            <person name="Choi I.-G."/>
            <person name="Min B."/>
            <person name="Kim J.-G."/>
            <person name="Kim S."/>
            <person name="Oh Y.-L."/>
            <person name="Kong W.-S."/>
            <person name="Park H."/>
            <person name="Jeong J."/>
            <person name="Song E.-S."/>
        </authorList>
    </citation>
    <scope>NUCLEOTIDE SEQUENCE [LARGE SCALE GENOMIC DNA]</scope>
    <source>
        <strain evidence="6">51987-8</strain>
    </source>
</reference>
<dbReference type="EMBL" id="LUEZ02000122">
    <property type="protein sequence ID" value="RDB16887.1"/>
    <property type="molecule type" value="Genomic_DNA"/>
</dbReference>
<evidence type="ECO:0000256" key="2">
    <source>
        <dbReference type="ARBA" id="ARBA00022771"/>
    </source>
</evidence>
<evidence type="ECO:0000256" key="3">
    <source>
        <dbReference type="ARBA" id="ARBA00022833"/>
    </source>
</evidence>
<dbReference type="AlphaFoldDB" id="A0A369J8F2"/>
<dbReference type="SUPFAM" id="SSF144232">
    <property type="entry name" value="HIT/MYND zinc finger-like"/>
    <property type="match status" value="1"/>
</dbReference>
<proteinExistence type="predicted"/>
<evidence type="ECO:0000259" key="5">
    <source>
        <dbReference type="PROSITE" id="PS50865"/>
    </source>
</evidence>
<accession>A0A369J8F2</accession>
<keyword evidence="2 4" id="KW-0863">Zinc-finger</keyword>
<keyword evidence="1" id="KW-0479">Metal-binding</keyword>
<name>A0A369J8F2_HYPMA</name>
<evidence type="ECO:0000313" key="6">
    <source>
        <dbReference type="EMBL" id="RDB16887.1"/>
    </source>
</evidence>
<dbReference type="Gene3D" id="6.10.140.2220">
    <property type="match status" value="1"/>
</dbReference>
<keyword evidence="7" id="KW-1185">Reference proteome</keyword>
<dbReference type="InterPro" id="IPR002893">
    <property type="entry name" value="Znf_MYND"/>
</dbReference>
<evidence type="ECO:0000256" key="4">
    <source>
        <dbReference type="PROSITE-ProRule" id="PRU00134"/>
    </source>
</evidence>
<dbReference type="STRING" id="39966.A0A369J8F2"/>